<name>A0A7W7QQI8_9ACTN</name>
<evidence type="ECO:0000313" key="2">
    <source>
        <dbReference type="EMBL" id="MBB4917853.1"/>
    </source>
</evidence>
<feature type="region of interest" description="Disordered" evidence="1">
    <location>
        <begin position="1"/>
        <end position="55"/>
    </location>
</feature>
<evidence type="ECO:0000256" key="1">
    <source>
        <dbReference type="SAM" id="MobiDB-lite"/>
    </source>
</evidence>
<protein>
    <submittedName>
        <fullName evidence="2">Uncharacterized protein</fullName>
    </submittedName>
</protein>
<keyword evidence="3" id="KW-1185">Reference proteome</keyword>
<evidence type="ECO:0000313" key="3">
    <source>
        <dbReference type="Proteomes" id="UP000552644"/>
    </source>
</evidence>
<proteinExistence type="predicted"/>
<feature type="compositionally biased region" description="Basic residues" evidence="1">
    <location>
        <begin position="35"/>
        <end position="55"/>
    </location>
</feature>
<reference evidence="2 3" key="1">
    <citation type="submission" date="2020-08" db="EMBL/GenBank/DDBJ databases">
        <title>Genomic Encyclopedia of Type Strains, Phase III (KMG-III): the genomes of soil and plant-associated and newly described type strains.</title>
        <authorList>
            <person name="Whitman W."/>
        </authorList>
    </citation>
    <scope>NUCLEOTIDE SEQUENCE [LARGE SCALE GENOMIC DNA]</scope>
    <source>
        <strain evidence="2 3">CECT 8840</strain>
    </source>
</reference>
<feature type="compositionally biased region" description="Low complexity" evidence="1">
    <location>
        <begin position="12"/>
        <end position="29"/>
    </location>
</feature>
<feature type="compositionally biased region" description="Basic and acidic residues" evidence="1">
    <location>
        <begin position="1"/>
        <end position="11"/>
    </location>
</feature>
<accession>A0A7W7QQI8</accession>
<comment type="caution">
    <text evidence="2">The sequence shown here is derived from an EMBL/GenBank/DDBJ whole genome shotgun (WGS) entry which is preliminary data.</text>
</comment>
<sequence length="55" mass="6066">MSDEGKHRLEAPKPATPQAAQKQAQPAAPSGVAKRQGHRKARHYLPRARVRVARC</sequence>
<gene>
    <name evidence="2" type="ORF">FHS44_004973</name>
</gene>
<organism evidence="2 3">
    <name type="scientific">Streptosporangium saharense</name>
    <dbReference type="NCBI Taxonomy" id="1706840"/>
    <lineage>
        <taxon>Bacteria</taxon>
        <taxon>Bacillati</taxon>
        <taxon>Actinomycetota</taxon>
        <taxon>Actinomycetes</taxon>
        <taxon>Streptosporangiales</taxon>
        <taxon>Streptosporangiaceae</taxon>
        <taxon>Streptosporangium</taxon>
    </lineage>
</organism>
<dbReference type="AlphaFoldDB" id="A0A7W7QQI8"/>
<dbReference type="EMBL" id="JACHJP010000005">
    <property type="protein sequence ID" value="MBB4917853.1"/>
    <property type="molecule type" value="Genomic_DNA"/>
</dbReference>
<dbReference type="Proteomes" id="UP000552644">
    <property type="component" value="Unassembled WGS sequence"/>
</dbReference>